<evidence type="ECO:0000313" key="4">
    <source>
        <dbReference type="Proteomes" id="UP001372834"/>
    </source>
</evidence>
<dbReference type="Proteomes" id="UP001372834">
    <property type="component" value="Unassembled WGS sequence"/>
</dbReference>
<name>A0AAN8S6A9_POLSC</name>
<dbReference type="AlphaFoldDB" id="A0AAN8S6A9"/>
<evidence type="ECO:0000256" key="1">
    <source>
        <dbReference type="SAM" id="MobiDB-lite"/>
    </source>
</evidence>
<accession>A0AAN8S6A9</accession>
<proteinExistence type="predicted"/>
<feature type="region of interest" description="Disordered" evidence="1">
    <location>
        <begin position="1"/>
        <end position="43"/>
    </location>
</feature>
<evidence type="ECO:0000313" key="2">
    <source>
        <dbReference type="EMBL" id="KAK6616792.1"/>
    </source>
</evidence>
<organism evidence="2 4">
    <name type="scientific">Polyplax serrata</name>
    <name type="common">Common mouse louse</name>
    <dbReference type="NCBI Taxonomy" id="468196"/>
    <lineage>
        <taxon>Eukaryota</taxon>
        <taxon>Metazoa</taxon>
        <taxon>Ecdysozoa</taxon>
        <taxon>Arthropoda</taxon>
        <taxon>Hexapoda</taxon>
        <taxon>Insecta</taxon>
        <taxon>Pterygota</taxon>
        <taxon>Neoptera</taxon>
        <taxon>Paraneoptera</taxon>
        <taxon>Psocodea</taxon>
        <taxon>Troctomorpha</taxon>
        <taxon>Phthiraptera</taxon>
        <taxon>Anoplura</taxon>
        <taxon>Polyplacidae</taxon>
        <taxon>Polyplax</taxon>
    </lineage>
</organism>
<dbReference type="EMBL" id="JAWJWE010000051">
    <property type="protein sequence ID" value="KAK6616792.1"/>
    <property type="molecule type" value="Genomic_DNA"/>
</dbReference>
<evidence type="ECO:0000313" key="3">
    <source>
        <dbReference type="EMBL" id="KAK6630100.1"/>
    </source>
</evidence>
<protein>
    <submittedName>
        <fullName evidence="2">Uncharacterized protein</fullName>
    </submittedName>
</protein>
<reference evidence="2 4" key="1">
    <citation type="submission" date="2023-10" db="EMBL/GenBank/DDBJ databases">
        <title>Genomes of two closely related lineages of the louse Polyplax serrata with different host specificities.</title>
        <authorList>
            <person name="Martinu J."/>
            <person name="Tarabai H."/>
            <person name="Stefka J."/>
            <person name="Hypsa V."/>
        </authorList>
    </citation>
    <scope>NUCLEOTIDE SEQUENCE [LARGE SCALE GENOMIC DNA]</scope>
    <source>
        <strain evidence="2">HR10_N</strain>
    </source>
</reference>
<comment type="caution">
    <text evidence="2">The sequence shown here is derived from an EMBL/GenBank/DDBJ whole genome shotgun (WGS) entry which is preliminary data.</text>
</comment>
<sequence>MAARHDNEAPVLPENRIQPAGRRAHEGHRRGRPGQGAKAGNQDRFRSKINTICRLELLACTRCFGTVSYDALFVISGVLPIGLYIKARRTEGDKKRAMEAALDQWQLEWQAGKGAHTRSIWPDVRERLACIDLRGDSC</sequence>
<gene>
    <name evidence="2" type="ORF">RUM43_015059</name>
    <name evidence="3" type="ORF">RUM43_015064</name>
</gene>
<dbReference type="EMBL" id="JAWJWE010000017">
    <property type="protein sequence ID" value="KAK6630100.1"/>
    <property type="molecule type" value="Genomic_DNA"/>
</dbReference>